<feature type="domain" description="Spore coat protein U/FanG" evidence="2">
    <location>
        <begin position="32"/>
        <end position="168"/>
    </location>
</feature>
<dbReference type="Proteomes" id="UP000596079">
    <property type="component" value="Plasmid pXM9F202-2-186k"/>
</dbReference>
<feature type="chain" id="PRO_5032780911" evidence="1">
    <location>
        <begin position="39"/>
        <end position="328"/>
    </location>
</feature>
<sequence>MSITHQFNRIKAYGLIKRLACMSLLFLAYSICSSSAYAESCWVSGGNLSLGTANIQGSMTASTDITVTCNSNWSQPVTYKICMVVDSIDPAAKDPRTMINYDNYPASLLNYNLYYDVARTRKIPNSDAKNTAQCQSVQVGANTGSPSTLVKMYGQVLAGQNVPAGSYKTNSTSIKLYYAYRYGLEVPSDLETLASQNSSTNNIVVNSNYENSCLILSASDIDFGSVELLNNTLYRSGTIQLACPMGTNMKVSLNNGLNPLGSQRRMKNSLGSYIQYGLYQDPSHSNIWQADTSYSVTHQTIPVYAMVPSQSISSIGKYSDTITVTLTY</sequence>
<accession>A0A7T8AS24</accession>
<evidence type="ECO:0000313" key="3">
    <source>
        <dbReference type="EMBL" id="QQN89653.1"/>
    </source>
</evidence>
<dbReference type="SMART" id="SM00972">
    <property type="entry name" value="SCPU"/>
    <property type="match status" value="2"/>
</dbReference>
<keyword evidence="3" id="KW-0614">Plasmid</keyword>
<proteinExistence type="predicted"/>
<reference evidence="3 4" key="1">
    <citation type="submission" date="2020-08" db="EMBL/GenBank/DDBJ databases">
        <title>Emergence of ISAba1-mediated novel tet(X) in Acinetobacter variabilis from a chicken farm.</title>
        <authorList>
            <person name="Peng K."/>
            <person name="Li R."/>
        </authorList>
    </citation>
    <scope>NUCLEOTIDE SEQUENCE [LARGE SCALE GENOMIC DNA]</scope>
    <source>
        <strain evidence="3 4">XM9F202-2</strain>
        <plasmid evidence="3 4">pXM9F202-2-186k</plasmid>
    </source>
</reference>
<keyword evidence="3" id="KW-0167">Capsid protein</keyword>
<dbReference type="PANTHER" id="PTHR37089">
    <property type="entry name" value="PROTEIN U-RELATED"/>
    <property type="match status" value="1"/>
</dbReference>
<evidence type="ECO:0000256" key="1">
    <source>
        <dbReference type="SAM" id="SignalP"/>
    </source>
</evidence>
<dbReference type="InterPro" id="IPR007893">
    <property type="entry name" value="Spore_coat_U/FanG"/>
</dbReference>
<evidence type="ECO:0000259" key="2">
    <source>
        <dbReference type="Pfam" id="PF05229"/>
    </source>
</evidence>
<protein>
    <submittedName>
        <fullName evidence="3">Spore coat protein U domain-containing protein</fullName>
    </submittedName>
</protein>
<dbReference type="AlphaFoldDB" id="A0A7T8AS24"/>
<dbReference type="InterPro" id="IPR053167">
    <property type="entry name" value="Spore_coat_component"/>
</dbReference>
<name>A0A7T8AS24_9GAMM</name>
<organism evidence="3 4">
    <name type="scientific">Acinetobacter variabilis</name>
    <dbReference type="NCBI Taxonomy" id="70346"/>
    <lineage>
        <taxon>Bacteria</taxon>
        <taxon>Pseudomonadati</taxon>
        <taxon>Pseudomonadota</taxon>
        <taxon>Gammaproteobacteria</taxon>
        <taxon>Moraxellales</taxon>
        <taxon>Moraxellaceae</taxon>
        <taxon>Acinetobacter</taxon>
    </lineage>
</organism>
<keyword evidence="1" id="KW-0732">Signal</keyword>
<geneLocation type="plasmid" evidence="3 4">
    <name>pXM9F202-2-186k</name>
</geneLocation>
<dbReference type="Pfam" id="PF05229">
    <property type="entry name" value="SCPU"/>
    <property type="match status" value="2"/>
</dbReference>
<gene>
    <name evidence="3" type="ORF">IAQ69_15930</name>
</gene>
<evidence type="ECO:0000313" key="4">
    <source>
        <dbReference type="Proteomes" id="UP000596079"/>
    </source>
</evidence>
<keyword evidence="3" id="KW-0946">Virion</keyword>
<feature type="domain" description="Spore coat protein U/FanG" evidence="2">
    <location>
        <begin position="200"/>
        <end position="325"/>
    </location>
</feature>
<dbReference type="RefSeq" id="WP_200230910.1">
    <property type="nucleotide sequence ID" value="NZ_CP060812.1"/>
</dbReference>
<feature type="signal peptide" evidence="1">
    <location>
        <begin position="1"/>
        <end position="38"/>
    </location>
</feature>
<dbReference type="EMBL" id="CP060812">
    <property type="protein sequence ID" value="QQN89653.1"/>
    <property type="molecule type" value="Genomic_DNA"/>
</dbReference>